<dbReference type="EMBL" id="SRLO01000032">
    <property type="protein sequence ID" value="TNN83640.1"/>
    <property type="molecule type" value="Genomic_DNA"/>
</dbReference>
<dbReference type="Proteomes" id="UP000314294">
    <property type="component" value="Unassembled WGS sequence"/>
</dbReference>
<sequence>MVGWVKYGLDCWMMEEEGKCSAEAEARGLPEEERLENRGLRLLGSWQGSHLVSLLPAQAAGGANCRLSLCTSVATIQPQSASCGLASVQLTGWLHEKKASFRNSTHCTVWTRQLLSAKDKQTDRERRQREREREARRTWRRVKVYGSVGACKTFLPCVKELSLKQRESGGVLYCQSDSKHEDNPDPTCDTNRSLLLYTFSIRQHGDGDGALKGELGNRRKGFTPLIHRRARYCDQETSVKRGHPFQY</sequence>
<keyword evidence="2" id="KW-1185">Reference proteome</keyword>
<reference evidence="1 2" key="1">
    <citation type="submission" date="2019-03" db="EMBL/GenBank/DDBJ databases">
        <title>First draft genome of Liparis tanakae, snailfish: a comprehensive survey of snailfish specific genes.</title>
        <authorList>
            <person name="Kim W."/>
            <person name="Song I."/>
            <person name="Jeong J.-H."/>
            <person name="Kim D."/>
            <person name="Kim S."/>
            <person name="Ryu S."/>
            <person name="Song J.Y."/>
            <person name="Lee S.K."/>
        </authorList>
    </citation>
    <scope>NUCLEOTIDE SEQUENCE [LARGE SCALE GENOMIC DNA]</scope>
    <source>
        <tissue evidence="1">Muscle</tissue>
    </source>
</reference>
<protein>
    <submittedName>
        <fullName evidence="1">Uncharacterized protein</fullName>
    </submittedName>
</protein>
<comment type="caution">
    <text evidence="1">The sequence shown here is derived from an EMBL/GenBank/DDBJ whole genome shotgun (WGS) entry which is preliminary data.</text>
</comment>
<proteinExistence type="predicted"/>
<name>A0A4Z2J029_9TELE</name>
<organism evidence="1 2">
    <name type="scientific">Liparis tanakae</name>
    <name type="common">Tanaka's snailfish</name>
    <dbReference type="NCBI Taxonomy" id="230148"/>
    <lineage>
        <taxon>Eukaryota</taxon>
        <taxon>Metazoa</taxon>
        <taxon>Chordata</taxon>
        <taxon>Craniata</taxon>
        <taxon>Vertebrata</taxon>
        <taxon>Euteleostomi</taxon>
        <taxon>Actinopterygii</taxon>
        <taxon>Neopterygii</taxon>
        <taxon>Teleostei</taxon>
        <taxon>Neoteleostei</taxon>
        <taxon>Acanthomorphata</taxon>
        <taxon>Eupercaria</taxon>
        <taxon>Perciformes</taxon>
        <taxon>Cottioidei</taxon>
        <taxon>Cottales</taxon>
        <taxon>Liparidae</taxon>
        <taxon>Liparis</taxon>
    </lineage>
</organism>
<evidence type="ECO:0000313" key="1">
    <source>
        <dbReference type="EMBL" id="TNN83640.1"/>
    </source>
</evidence>
<dbReference type="AlphaFoldDB" id="A0A4Z2J029"/>
<gene>
    <name evidence="1" type="ORF">EYF80_006158</name>
</gene>
<accession>A0A4Z2J029</accession>
<evidence type="ECO:0000313" key="2">
    <source>
        <dbReference type="Proteomes" id="UP000314294"/>
    </source>
</evidence>